<comment type="caution">
    <text evidence="2">The sequence shown here is derived from an EMBL/GenBank/DDBJ whole genome shotgun (WGS) entry which is preliminary data.</text>
</comment>
<dbReference type="EMBL" id="LUGH01000484">
    <property type="protein sequence ID" value="OBZ84665.1"/>
    <property type="molecule type" value="Genomic_DNA"/>
</dbReference>
<sequence length="229" mass="25630">MGLGLEKCCCFIPLRLGTFIIAIWFCAVYLLYTATGFLGINAIVVYSGQAARPWYYIDLLFSVFICVGGLCGIIGSTFASRRFSKAFSFIAWVNVTLSILIYVISLALVGVNRNQIVDSCRVVGFANFNNARREPSFSTPSTQVHYSPVHYPGLLTEHAATESQCQTMTKTFIIAFGVVIFVVQLIQIYFAYVVGAYAKRLANGARHHRLHAQQIKDFEESRYHMSTVY</sequence>
<proteinExistence type="predicted"/>
<feature type="transmembrane region" description="Helical" evidence="1">
    <location>
        <begin position="86"/>
        <end position="109"/>
    </location>
</feature>
<keyword evidence="1" id="KW-0472">Membrane</keyword>
<gene>
    <name evidence="2" type="ORF">A0J61_07286</name>
</gene>
<dbReference type="Proteomes" id="UP000093000">
    <property type="component" value="Unassembled WGS sequence"/>
</dbReference>
<evidence type="ECO:0000313" key="3">
    <source>
        <dbReference type="Proteomes" id="UP000093000"/>
    </source>
</evidence>
<keyword evidence="1" id="KW-0812">Transmembrane</keyword>
<evidence type="ECO:0000256" key="1">
    <source>
        <dbReference type="SAM" id="Phobius"/>
    </source>
</evidence>
<keyword evidence="1" id="KW-1133">Transmembrane helix</keyword>
<organism evidence="2 3">
    <name type="scientific">Choanephora cucurbitarum</name>
    <dbReference type="NCBI Taxonomy" id="101091"/>
    <lineage>
        <taxon>Eukaryota</taxon>
        <taxon>Fungi</taxon>
        <taxon>Fungi incertae sedis</taxon>
        <taxon>Mucoromycota</taxon>
        <taxon>Mucoromycotina</taxon>
        <taxon>Mucoromycetes</taxon>
        <taxon>Mucorales</taxon>
        <taxon>Mucorineae</taxon>
        <taxon>Choanephoraceae</taxon>
        <taxon>Choanephoroideae</taxon>
        <taxon>Choanephora</taxon>
    </lineage>
</organism>
<protein>
    <submittedName>
        <fullName evidence="2">Uncharacterized protein</fullName>
    </submittedName>
</protein>
<feature type="transmembrane region" description="Helical" evidence="1">
    <location>
        <begin position="172"/>
        <end position="198"/>
    </location>
</feature>
<dbReference type="InParanoid" id="A0A1C7N680"/>
<dbReference type="OrthoDB" id="2239528at2759"/>
<feature type="transmembrane region" description="Helical" evidence="1">
    <location>
        <begin position="54"/>
        <end position="74"/>
    </location>
</feature>
<feature type="transmembrane region" description="Helical" evidence="1">
    <location>
        <begin position="12"/>
        <end position="34"/>
    </location>
</feature>
<dbReference type="AlphaFoldDB" id="A0A1C7N680"/>
<name>A0A1C7N680_9FUNG</name>
<reference evidence="2 3" key="1">
    <citation type="submission" date="2016-03" db="EMBL/GenBank/DDBJ databases">
        <title>Choanephora cucurbitarum.</title>
        <authorList>
            <person name="Min B."/>
            <person name="Park H."/>
            <person name="Park J.-H."/>
            <person name="Shin H.-D."/>
            <person name="Choi I.-G."/>
        </authorList>
    </citation>
    <scope>NUCLEOTIDE SEQUENCE [LARGE SCALE GENOMIC DNA]</scope>
    <source>
        <strain evidence="2 3">KUS-F28377</strain>
    </source>
</reference>
<keyword evidence="3" id="KW-1185">Reference proteome</keyword>
<accession>A0A1C7N680</accession>
<evidence type="ECO:0000313" key="2">
    <source>
        <dbReference type="EMBL" id="OBZ84665.1"/>
    </source>
</evidence>